<dbReference type="RefSeq" id="WP_055207603.1">
    <property type="nucleotide sequence ID" value="NZ_CZBO01000003.1"/>
</dbReference>
<evidence type="ECO:0008006" key="3">
    <source>
        <dbReference type="Google" id="ProtNLM"/>
    </source>
</evidence>
<evidence type="ECO:0000313" key="1">
    <source>
        <dbReference type="EMBL" id="CUQ05230.1"/>
    </source>
</evidence>
<sequence length="110" mass="13282">MKYKKILIQNNKELDKFFNKNKKYESFIKDTINKNTIKLIEEKPYKIKTCGGLKYEGKTIYEYKISYNKFSNWRVAYIYKDDKIIIFFISNIIIKNEFVKLLTNVRGVSK</sequence>
<dbReference type="EMBL" id="CZBO01000003">
    <property type="protein sequence ID" value="CUQ05230.1"/>
    <property type="molecule type" value="Genomic_DNA"/>
</dbReference>
<proteinExistence type="predicted"/>
<evidence type="ECO:0000313" key="2">
    <source>
        <dbReference type="Proteomes" id="UP000095563"/>
    </source>
</evidence>
<gene>
    <name evidence="1" type="ORF">ERS852568_01686</name>
</gene>
<dbReference type="Proteomes" id="UP000095563">
    <property type="component" value="Unassembled WGS sequence"/>
</dbReference>
<dbReference type="AlphaFoldDB" id="A0A174TD28"/>
<name>A0A174TD28_9CLOT</name>
<protein>
    <recommendedName>
        <fullName evidence="3">Addiction module toxin RelE</fullName>
    </recommendedName>
</protein>
<organism evidence="1 2">
    <name type="scientific">Clostridium baratii</name>
    <dbReference type="NCBI Taxonomy" id="1561"/>
    <lineage>
        <taxon>Bacteria</taxon>
        <taxon>Bacillati</taxon>
        <taxon>Bacillota</taxon>
        <taxon>Clostridia</taxon>
        <taxon>Eubacteriales</taxon>
        <taxon>Clostridiaceae</taxon>
        <taxon>Clostridium</taxon>
    </lineage>
</organism>
<reference evidence="1 2" key="1">
    <citation type="submission" date="2015-09" db="EMBL/GenBank/DDBJ databases">
        <authorList>
            <consortium name="Pathogen Informatics"/>
        </authorList>
    </citation>
    <scope>NUCLEOTIDE SEQUENCE [LARGE SCALE GENOMIC DNA]</scope>
    <source>
        <strain evidence="1 2">2789STDY5834956</strain>
    </source>
</reference>
<accession>A0A174TD28</accession>